<dbReference type="GO" id="GO:0000045">
    <property type="term" value="P:autophagosome assembly"/>
    <property type="evidence" value="ECO:0007669"/>
    <property type="project" value="TreeGrafter"/>
</dbReference>
<evidence type="ECO:0000256" key="4">
    <source>
        <dbReference type="ARBA" id="ARBA00022490"/>
    </source>
</evidence>
<dbReference type="GO" id="GO:0034727">
    <property type="term" value="P:piecemeal microautophagy of the nucleus"/>
    <property type="evidence" value="ECO:0007669"/>
    <property type="project" value="TreeGrafter"/>
</dbReference>
<dbReference type="InterPro" id="IPR046792">
    <property type="entry name" value="Peptidase_C54_cat"/>
</dbReference>
<feature type="compositionally biased region" description="Basic and acidic residues" evidence="12">
    <location>
        <begin position="60"/>
        <end position="72"/>
    </location>
</feature>
<feature type="region of interest" description="Disordered" evidence="12">
    <location>
        <begin position="46"/>
        <end position="88"/>
    </location>
</feature>
<comment type="catalytic activity">
    <reaction evidence="10">
        <text>[protein]-C-terminal L-amino acid-glycyl-phosphatidylethanolamide + H2O = [protein]-C-terminal L-amino acid-glycine + a 1,2-diacyl-sn-glycero-3-phosphoethanolamine</text>
        <dbReference type="Rhea" id="RHEA:67548"/>
        <dbReference type="Rhea" id="RHEA-COMP:17323"/>
        <dbReference type="Rhea" id="RHEA-COMP:17324"/>
        <dbReference type="ChEBI" id="CHEBI:15377"/>
        <dbReference type="ChEBI" id="CHEBI:64612"/>
        <dbReference type="ChEBI" id="CHEBI:172940"/>
        <dbReference type="ChEBI" id="CHEBI:172941"/>
    </reaction>
    <physiologicalReaction direction="left-to-right" evidence="10">
        <dbReference type="Rhea" id="RHEA:67549"/>
    </physiologicalReaction>
</comment>
<dbReference type="Pfam" id="PF03416">
    <property type="entry name" value="Peptidase_C54"/>
    <property type="match status" value="1"/>
</dbReference>
<evidence type="ECO:0000256" key="2">
    <source>
        <dbReference type="ARBA" id="ARBA00010958"/>
    </source>
</evidence>
<evidence type="ECO:0000313" key="15">
    <source>
        <dbReference type="Proteomes" id="UP001161017"/>
    </source>
</evidence>
<protein>
    <recommendedName>
        <fullName evidence="11">Cysteine protease</fullName>
        <ecNumber evidence="11">3.4.22.-</ecNumber>
    </recommendedName>
</protein>
<dbReference type="GO" id="GO:0000423">
    <property type="term" value="P:mitophagy"/>
    <property type="evidence" value="ECO:0007669"/>
    <property type="project" value="TreeGrafter"/>
</dbReference>
<name>A0AA43QGQ2_9LECA</name>
<evidence type="ECO:0000256" key="1">
    <source>
        <dbReference type="ARBA" id="ARBA00004329"/>
    </source>
</evidence>
<evidence type="ECO:0000259" key="13">
    <source>
        <dbReference type="Pfam" id="PF03416"/>
    </source>
</evidence>
<keyword evidence="4 11" id="KW-0963">Cytoplasm</keyword>
<keyword evidence="15" id="KW-1185">Reference proteome</keyword>
<comment type="subcellular location">
    <subcellularLocation>
        <location evidence="11">Nucleus</location>
    </subcellularLocation>
    <subcellularLocation>
        <location evidence="11">Cytoplasm</location>
    </subcellularLocation>
    <subcellularLocation>
        <location evidence="1">Preautophagosomal structure</location>
    </subcellularLocation>
</comment>
<evidence type="ECO:0000256" key="8">
    <source>
        <dbReference type="ARBA" id="ARBA00022927"/>
    </source>
</evidence>
<dbReference type="GO" id="GO:0019786">
    <property type="term" value="F:protein-phosphatidylethanolamide deconjugating activity"/>
    <property type="evidence" value="ECO:0007669"/>
    <property type="project" value="InterPro"/>
</dbReference>
<keyword evidence="6 11" id="KW-0378">Hydrolase</keyword>
<dbReference type="GO" id="GO:0015031">
    <property type="term" value="P:protein transport"/>
    <property type="evidence" value="ECO:0007669"/>
    <property type="project" value="UniProtKB-KW"/>
</dbReference>
<evidence type="ECO:0000256" key="5">
    <source>
        <dbReference type="ARBA" id="ARBA00022670"/>
    </source>
</evidence>
<dbReference type="GO" id="GO:0016485">
    <property type="term" value="P:protein processing"/>
    <property type="evidence" value="ECO:0007669"/>
    <property type="project" value="TreeGrafter"/>
</dbReference>
<keyword evidence="7" id="KW-0788">Thiol protease</keyword>
<evidence type="ECO:0000256" key="3">
    <source>
        <dbReference type="ARBA" id="ARBA00022448"/>
    </source>
</evidence>
<dbReference type="AlphaFoldDB" id="A0AA43QGQ2"/>
<reference evidence="14" key="1">
    <citation type="journal article" date="2023" name="Genome Biol. Evol.">
        <title>First Whole Genome Sequence and Flow Cytometry Genome Size Data for the Lichen-Forming Fungus Ramalina farinacea (Ascomycota).</title>
        <authorList>
            <person name="Llewellyn T."/>
            <person name="Mian S."/>
            <person name="Hill R."/>
            <person name="Leitch I.J."/>
            <person name="Gaya E."/>
        </authorList>
    </citation>
    <scope>NUCLEOTIDE SEQUENCE</scope>
    <source>
        <strain evidence="14">LIQ254RAFAR</strain>
    </source>
</reference>
<evidence type="ECO:0000313" key="14">
    <source>
        <dbReference type="EMBL" id="MDI1485059.1"/>
    </source>
</evidence>
<proteinExistence type="inferred from homology"/>
<feature type="domain" description="Peptidase C54 catalytic" evidence="13">
    <location>
        <begin position="100"/>
        <end position="385"/>
    </location>
</feature>
<comment type="similarity">
    <text evidence="2 11">Belongs to the peptidase C54 family.</text>
</comment>
<organism evidence="14 15">
    <name type="scientific">Ramalina farinacea</name>
    <dbReference type="NCBI Taxonomy" id="258253"/>
    <lineage>
        <taxon>Eukaryota</taxon>
        <taxon>Fungi</taxon>
        <taxon>Dikarya</taxon>
        <taxon>Ascomycota</taxon>
        <taxon>Pezizomycotina</taxon>
        <taxon>Lecanoromycetes</taxon>
        <taxon>OSLEUM clade</taxon>
        <taxon>Lecanoromycetidae</taxon>
        <taxon>Lecanorales</taxon>
        <taxon>Lecanorineae</taxon>
        <taxon>Ramalinaceae</taxon>
        <taxon>Ramalina</taxon>
    </lineage>
</organism>
<keyword evidence="5 11" id="KW-0645">Protease</keyword>
<evidence type="ECO:0000256" key="6">
    <source>
        <dbReference type="ARBA" id="ARBA00022801"/>
    </source>
</evidence>
<comment type="caution">
    <text evidence="14">The sequence shown here is derived from an EMBL/GenBank/DDBJ whole genome shotgun (WGS) entry which is preliminary data.</text>
</comment>
<dbReference type="PANTHER" id="PTHR22624">
    <property type="entry name" value="CYSTEINE PROTEASE ATG4"/>
    <property type="match status" value="1"/>
</dbReference>
<dbReference type="GO" id="GO:0035973">
    <property type="term" value="P:aggrephagy"/>
    <property type="evidence" value="ECO:0007669"/>
    <property type="project" value="TreeGrafter"/>
</dbReference>
<dbReference type="InterPro" id="IPR005078">
    <property type="entry name" value="Peptidase_C54"/>
</dbReference>
<evidence type="ECO:0000256" key="11">
    <source>
        <dbReference type="RuleBase" id="RU363115"/>
    </source>
</evidence>
<dbReference type="EC" id="3.4.22.-" evidence="11"/>
<dbReference type="EMBL" id="JAPUFD010000001">
    <property type="protein sequence ID" value="MDI1485059.1"/>
    <property type="molecule type" value="Genomic_DNA"/>
</dbReference>
<evidence type="ECO:0000256" key="7">
    <source>
        <dbReference type="ARBA" id="ARBA00022807"/>
    </source>
</evidence>
<feature type="compositionally biased region" description="Acidic residues" evidence="12">
    <location>
        <begin position="417"/>
        <end position="426"/>
    </location>
</feature>
<evidence type="ECO:0000256" key="9">
    <source>
        <dbReference type="ARBA" id="ARBA00023006"/>
    </source>
</evidence>
<comment type="function">
    <text evidence="11">Required for selective autophagic degradation of the nucleus (nucleophagy) as well as for mitophagy which contributes to regulate mitochondrial quantity and quality by eliminating the mitochondria to a basal level to fulfill cellular energy requirements and preventing excess ROS production.</text>
</comment>
<accession>A0AA43QGQ2</accession>
<keyword evidence="11" id="KW-0539">Nucleus</keyword>
<dbReference type="GO" id="GO:0004197">
    <property type="term" value="F:cysteine-type endopeptidase activity"/>
    <property type="evidence" value="ECO:0007669"/>
    <property type="project" value="TreeGrafter"/>
</dbReference>
<dbReference type="GO" id="GO:0005634">
    <property type="term" value="C:nucleus"/>
    <property type="evidence" value="ECO:0007669"/>
    <property type="project" value="UniProtKB-SubCell"/>
</dbReference>
<sequence length="426" mass="47800">MTAVTGLDFGRYKRMVQDFFASEPRNDDASSAVIWCLGRQYASRSRGDIDHEVSPTPGLDRGEQTPDQDASKESSMGSRLDKKTGDGSMNSDGEYWEWPADFLDDCESRIWMTYRSDFPPIMKSTEASMTLSVRLRSLADKQGFTSDTGWGCMIRSGQCVLANALLLLRLGRMWRRGFRQAEERTLLSLFADDPKAAFSIHNFVQHGAQACGKHPGEWFGPFATAKCIQALTHAQEGINLRVYVNGDGADVYEDKLLELARSGQAHFTPTLILLGIRLGIDRVTPAYWEALRASLEMPQSVGIAGGRPSSSHYFFAHQGNNFFYLDPHFTRSALALHSNDADYTTDEVESCHTRRLRRLPITAMDPSMLLAFLIKDERDWHEWKEAMRAMPGKAIVHFAETEPSLGTSGNERQSALDEVETFDDDE</sequence>
<dbReference type="PANTHER" id="PTHR22624:SF49">
    <property type="entry name" value="CYSTEINE PROTEASE"/>
    <property type="match status" value="1"/>
</dbReference>
<dbReference type="SUPFAM" id="SSF54001">
    <property type="entry name" value="Cysteine proteinases"/>
    <property type="match status" value="1"/>
</dbReference>
<dbReference type="GO" id="GO:0000407">
    <property type="term" value="C:phagophore assembly site"/>
    <property type="evidence" value="ECO:0007669"/>
    <property type="project" value="UniProtKB-SubCell"/>
</dbReference>
<feature type="compositionally biased region" description="Polar residues" evidence="12">
    <location>
        <begin position="404"/>
        <end position="413"/>
    </location>
</feature>
<dbReference type="InterPro" id="IPR038765">
    <property type="entry name" value="Papain-like_cys_pep_sf"/>
</dbReference>
<evidence type="ECO:0000256" key="10">
    <source>
        <dbReference type="ARBA" id="ARBA00029362"/>
    </source>
</evidence>
<feature type="region of interest" description="Disordered" evidence="12">
    <location>
        <begin position="402"/>
        <end position="426"/>
    </location>
</feature>
<evidence type="ECO:0000256" key="12">
    <source>
        <dbReference type="SAM" id="MobiDB-lite"/>
    </source>
</evidence>
<dbReference type="Proteomes" id="UP001161017">
    <property type="component" value="Unassembled WGS sequence"/>
</dbReference>
<keyword evidence="3" id="KW-0813">Transport</keyword>
<keyword evidence="9" id="KW-0072">Autophagy</keyword>
<gene>
    <name evidence="14" type="primary">ATG4</name>
    <name evidence="14" type="ORF">OHK93_000193</name>
</gene>
<keyword evidence="8" id="KW-0653">Protein transport</keyword>